<dbReference type="Proteomes" id="UP000327424">
    <property type="component" value="Chromosome"/>
</dbReference>
<sequence length="289" mass="32866">MKASMDDLYLFILTVRHGGISAAAQAHGLQRSKVSRRLQELEKALGCQLLIRTTRQIELTEHGRLLYQHINQPLSDVNQAISLLKNQQQSLQGVLRIAVPAAFIASTLFAELLDDYARQFPDITLEIIHRHESIDLKRENVDLQLLPDVVDIINEDYVQQVFFPSKKGLFCSPHYLLNHPRPESVNALFEHAILTSSYDSSILPEGLTIRLISEDLGLVNKMAQSGHGIALLPMILVRQQLQQGQLIHLLPDIYQSEIAMTLVYSSRQFLPEKTRSMINLLRDKFLNHH</sequence>
<dbReference type="InterPro" id="IPR005119">
    <property type="entry name" value="LysR_subst-bd"/>
</dbReference>
<dbReference type="RefSeq" id="WP_019439609.1">
    <property type="nucleotide sequence ID" value="NZ_ALOE01000002.1"/>
</dbReference>
<keyword evidence="2" id="KW-0805">Transcription regulation</keyword>
<dbReference type="Pfam" id="PF03466">
    <property type="entry name" value="LysR_substrate"/>
    <property type="match status" value="1"/>
</dbReference>
<organism evidence="6 7">
    <name type="scientific">Moritella marina ATCC 15381</name>
    <dbReference type="NCBI Taxonomy" id="1202962"/>
    <lineage>
        <taxon>Bacteria</taxon>
        <taxon>Pseudomonadati</taxon>
        <taxon>Pseudomonadota</taxon>
        <taxon>Gammaproteobacteria</taxon>
        <taxon>Alteromonadales</taxon>
        <taxon>Moritellaceae</taxon>
        <taxon>Moritella</taxon>
    </lineage>
</organism>
<evidence type="ECO:0000256" key="1">
    <source>
        <dbReference type="ARBA" id="ARBA00009437"/>
    </source>
</evidence>
<evidence type="ECO:0000313" key="7">
    <source>
        <dbReference type="Proteomes" id="UP000327424"/>
    </source>
</evidence>
<comment type="similarity">
    <text evidence="1">Belongs to the LysR transcriptional regulatory family.</text>
</comment>
<dbReference type="Gene3D" id="1.10.10.10">
    <property type="entry name" value="Winged helix-like DNA-binding domain superfamily/Winged helix DNA-binding domain"/>
    <property type="match status" value="1"/>
</dbReference>
<name>A0A5J6WL94_MORMI</name>
<dbReference type="SUPFAM" id="SSF46785">
    <property type="entry name" value="Winged helix' DNA-binding domain"/>
    <property type="match status" value="1"/>
</dbReference>
<dbReference type="Pfam" id="PF00126">
    <property type="entry name" value="HTH_1"/>
    <property type="match status" value="1"/>
</dbReference>
<reference evidence="6 7" key="1">
    <citation type="submission" date="2019-09" db="EMBL/GenBank/DDBJ databases">
        <title>Hybrid Assembly of the complete Genome of the Deep-Sea Bacterium Moritella marina from long Nanopore and Illumina reads.</title>
        <authorList>
            <person name="Magin S."/>
            <person name="Georgoulis A."/>
            <person name="Papadimitriou K."/>
            <person name="Iliakis G."/>
            <person name="Vorgias C.E."/>
        </authorList>
    </citation>
    <scope>NUCLEOTIDE SEQUENCE [LARGE SCALE GENOMIC DNA]</scope>
    <source>
        <strain evidence="6 7">MP-1</strain>
    </source>
</reference>
<feature type="domain" description="HTH lysR-type" evidence="5">
    <location>
        <begin position="1"/>
        <end position="60"/>
    </location>
</feature>
<dbReference type="Gene3D" id="3.40.190.290">
    <property type="match status" value="1"/>
</dbReference>
<dbReference type="InterPro" id="IPR036388">
    <property type="entry name" value="WH-like_DNA-bd_sf"/>
</dbReference>
<proteinExistence type="inferred from homology"/>
<dbReference type="AlphaFoldDB" id="A0A5J6WL94"/>
<dbReference type="InterPro" id="IPR000847">
    <property type="entry name" value="LysR_HTH_N"/>
</dbReference>
<keyword evidence="3" id="KW-0238">DNA-binding</keyword>
<keyword evidence="7" id="KW-1185">Reference proteome</keyword>
<dbReference type="OrthoDB" id="5821487at2"/>
<dbReference type="InterPro" id="IPR058163">
    <property type="entry name" value="LysR-type_TF_proteobact-type"/>
</dbReference>
<protein>
    <submittedName>
        <fullName evidence="6">LysR family transcriptional regulator</fullName>
    </submittedName>
</protein>
<evidence type="ECO:0000256" key="4">
    <source>
        <dbReference type="ARBA" id="ARBA00023163"/>
    </source>
</evidence>
<dbReference type="KEGG" id="mmaa:FR932_13365"/>
<evidence type="ECO:0000256" key="2">
    <source>
        <dbReference type="ARBA" id="ARBA00023015"/>
    </source>
</evidence>
<evidence type="ECO:0000256" key="3">
    <source>
        <dbReference type="ARBA" id="ARBA00023125"/>
    </source>
</evidence>
<dbReference type="InterPro" id="IPR036390">
    <property type="entry name" value="WH_DNA-bd_sf"/>
</dbReference>
<evidence type="ECO:0000259" key="5">
    <source>
        <dbReference type="PROSITE" id="PS50931"/>
    </source>
</evidence>
<dbReference type="FunFam" id="1.10.10.10:FF:000001">
    <property type="entry name" value="LysR family transcriptional regulator"/>
    <property type="match status" value="1"/>
</dbReference>
<dbReference type="PANTHER" id="PTHR30537">
    <property type="entry name" value="HTH-TYPE TRANSCRIPTIONAL REGULATOR"/>
    <property type="match status" value="1"/>
</dbReference>
<dbReference type="PROSITE" id="PS50931">
    <property type="entry name" value="HTH_LYSR"/>
    <property type="match status" value="1"/>
</dbReference>
<dbReference type="GO" id="GO:0003700">
    <property type="term" value="F:DNA-binding transcription factor activity"/>
    <property type="evidence" value="ECO:0007669"/>
    <property type="project" value="InterPro"/>
</dbReference>
<gene>
    <name evidence="6" type="ORF">FR932_13365</name>
</gene>
<accession>A0A5J6WL94</accession>
<dbReference type="EMBL" id="CP044399">
    <property type="protein sequence ID" value="QFI38767.1"/>
    <property type="molecule type" value="Genomic_DNA"/>
</dbReference>
<dbReference type="PANTHER" id="PTHR30537:SF68">
    <property type="entry name" value="TRANSCRIPTIONAL REGULATOR-RELATED"/>
    <property type="match status" value="1"/>
</dbReference>
<keyword evidence="4" id="KW-0804">Transcription</keyword>
<dbReference type="SUPFAM" id="SSF53850">
    <property type="entry name" value="Periplasmic binding protein-like II"/>
    <property type="match status" value="1"/>
</dbReference>
<evidence type="ECO:0000313" key="6">
    <source>
        <dbReference type="EMBL" id="QFI38767.1"/>
    </source>
</evidence>
<dbReference type="GO" id="GO:0043565">
    <property type="term" value="F:sequence-specific DNA binding"/>
    <property type="evidence" value="ECO:0007669"/>
    <property type="project" value="TreeGrafter"/>
</dbReference>
<dbReference type="GO" id="GO:0006351">
    <property type="term" value="P:DNA-templated transcription"/>
    <property type="evidence" value="ECO:0007669"/>
    <property type="project" value="TreeGrafter"/>
</dbReference>